<comment type="caution">
    <text evidence="1">The sequence shown here is derived from an EMBL/GenBank/DDBJ whole genome shotgun (WGS) entry which is preliminary data.</text>
</comment>
<name>A0AC61R2E3_9FIRM</name>
<evidence type="ECO:0000313" key="2">
    <source>
        <dbReference type="Proteomes" id="UP000307720"/>
    </source>
</evidence>
<dbReference type="Proteomes" id="UP000307720">
    <property type="component" value="Unassembled WGS sequence"/>
</dbReference>
<keyword evidence="2" id="KW-1185">Reference proteome</keyword>
<evidence type="ECO:0000313" key="1">
    <source>
        <dbReference type="EMBL" id="TGX99844.1"/>
    </source>
</evidence>
<sequence>MKLLIIRHGEPDYSIDSLTEKGWKEAALLAERISKLDVKEFYVSPLGRAKDTAKATLEAMGRTAVTLEWLEEFRPKVLRPDGNGTRKVAWDWLPQDWMADERFYSCEHWHECSIFREAGVKEEYDRVTSQLDDFLAVHGYRRERNYYRVEQENEDTIVFFCHFALGCVLLSHLFNISPMLLWHHLCSAPTGVTTVNTEERRQGIASFRMSAYGDVSHLYAGGEEPSFAARFCETFGNTEERH</sequence>
<proteinExistence type="predicted"/>
<protein>
    <submittedName>
        <fullName evidence="1">Histidine phosphatase family protein</fullName>
    </submittedName>
</protein>
<organism evidence="1 2">
    <name type="scientific">Hominisplanchenecus murintestinalis</name>
    <dbReference type="NCBI Taxonomy" id="2941517"/>
    <lineage>
        <taxon>Bacteria</taxon>
        <taxon>Bacillati</taxon>
        <taxon>Bacillota</taxon>
        <taxon>Clostridia</taxon>
        <taxon>Lachnospirales</taxon>
        <taxon>Lachnospiraceae</taxon>
        <taxon>Hominisplanchenecus</taxon>
    </lineage>
</organism>
<dbReference type="EMBL" id="SRZB01000004">
    <property type="protein sequence ID" value="TGX99844.1"/>
    <property type="molecule type" value="Genomic_DNA"/>
</dbReference>
<gene>
    <name evidence="1" type="ORF">E5357_03730</name>
</gene>
<accession>A0AC61R2E3</accession>
<reference evidence="1" key="1">
    <citation type="submission" date="2019-04" db="EMBL/GenBank/DDBJ databases">
        <title>Microbes associate with the intestines of laboratory mice.</title>
        <authorList>
            <person name="Navarre W."/>
            <person name="Wong E."/>
            <person name="Huang K."/>
            <person name="Tropini C."/>
            <person name="Ng K."/>
            <person name="Yu B."/>
        </authorList>
    </citation>
    <scope>NUCLEOTIDE SEQUENCE</scope>
    <source>
        <strain evidence="1">NM72_1-8</strain>
    </source>
</reference>